<comment type="caution">
    <text evidence="2">The sequence shown here is derived from an EMBL/GenBank/DDBJ whole genome shotgun (WGS) entry which is preliminary data.</text>
</comment>
<protein>
    <submittedName>
        <fullName evidence="2">Uncharacterized protein</fullName>
    </submittedName>
</protein>
<evidence type="ECO:0000313" key="3">
    <source>
        <dbReference type="Proteomes" id="UP001497472"/>
    </source>
</evidence>
<evidence type="ECO:0000256" key="1">
    <source>
        <dbReference type="SAM" id="Phobius"/>
    </source>
</evidence>
<reference evidence="2 3" key="1">
    <citation type="submission" date="2023-11" db="EMBL/GenBank/DDBJ databases">
        <authorList>
            <person name="Okamura Y."/>
        </authorList>
    </citation>
    <scope>NUCLEOTIDE SEQUENCE [LARGE SCALE GENOMIC DNA]</scope>
</reference>
<name>A0AAV1IVQ7_9NEOP</name>
<keyword evidence="3" id="KW-1185">Reference proteome</keyword>
<gene>
    <name evidence="2" type="ORF">LNINA_LOCUS1221</name>
</gene>
<dbReference type="AlphaFoldDB" id="A0AAV1IVQ7"/>
<keyword evidence="1" id="KW-0472">Membrane</keyword>
<evidence type="ECO:0000313" key="2">
    <source>
        <dbReference type="EMBL" id="CAK1541217.1"/>
    </source>
</evidence>
<feature type="transmembrane region" description="Helical" evidence="1">
    <location>
        <begin position="7"/>
        <end position="30"/>
    </location>
</feature>
<dbReference type="PROSITE" id="PS51257">
    <property type="entry name" value="PROKAR_LIPOPROTEIN"/>
    <property type="match status" value="1"/>
</dbReference>
<keyword evidence="1" id="KW-0812">Transmembrane</keyword>
<dbReference type="EMBL" id="CAVLEF010000002">
    <property type="protein sequence ID" value="CAK1541217.1"/>
    <property type="molecule type" value="Genomic_DNA"/>
</dbReference>
<organism evidence="2 3">
    <name type="scientific">Leptosia nina</name>
    <dbReference type="NCBI Taxonomy" id="320188"/>
    <lineage>
        <taxon>Eukaryota</taxon>
        <taxon>Metazoa</taxon>
        <taxon>Ecdysozoa</taxon>
        <taxon>Arthropoda</taxon>
        <taxon>Hexapoda</taxon>
        <taxon>Insecta</taxon>
        <taxon>Pterygota</taxon>
        <taxon>Neoptera</taxon>
        <taxon>Endopterygota</taxon>
        <taxon>Lepidoptera</taxon>
        <taxon>Glossata</taxon>
        <taxon>Ditrysia</taxon>
        <taxon>Papilionoidea</taxon>
        <taxon>Pieridae</taxon>
        <taxon>Pierinae</taxon>
        <taxon>Leptosia</taxon>
    </lineage>
</organism>
<keyword evidence="1" id="KW-1133">Transmembrane helix</keyword>
<sequence length="108" mass="12322">MGQKEQNICYCVVRVFFCVIVLLGCGYSIVRQQILEERLQVLEKRQLVLERLTQPSVQKTQVYRSRRDVADCVCPAARSQAYKSAFIEFNTPRLLGRAKGSMLTSAGY</sequence>
<proteinExistence type="predicted"/>
<dbReference type="Proteomes" id="UP001497472">
    <property type="component" value="Unassembled WGS sequence"/>
</dbReference>
<accession>A0AAV1IVQ7</accession>